<gene>
    <name evidence="2" type="ORF">KC729_04820</name>
</gene>
<evidence type="ECO:0000313" key="3">
    <source>
        <dbReference type="Proteomes" id="UP000697710"/>
    </source>
</evidence>
<dbReference type="InterPro" id="IPR025979">
    <property type="entry name" value="ChrR-like_cupin_dom"/>
</dbReference>
<dbReference type="Proteomes" id="UP000697710">
    <property type="component" value="Unassembled WGS sequence"/>
</dbReference>
<protein>
    <submittedName>
        <fullName evidence="2">Cupin domain-containing protein</fullName>
    </submittedName>
</protein>
<dbReference type="InterPro" id="IPR011051">
    <property type="entry name" value="RmlC_Cupin_sf"/>
</dbReference>
<proteinExistence type="predicted"/>
<organism evidence="2 3">
    <name type="scientific">Eiseniibacteriota bacterium</name>
    <dbReference type="NCBI Taxonomy" id="2212470"/>
    <lineage>
        <taxon>Bacteria</taxon>
        <taxon>Candidatus Eiseniibacteriota</taxon>
    </lineage>
</organism>
<evidence type="ECO:0000259" key="1">
    <source>
        <dbReference type="Pfam" id="PF12973"/>
    </source>
</evidence>
<dbReference type="Gene3D" id="2.60.120.10">
    <property type="entry name" value="Jelly Rolls"/>
    <property type="match status" value="1"/>
</dbReference>
<dbReference type="SUPFAM" id="SSF51182">
    <property type="entry name" value="RmlC-like cupins"/>
    <property type="match status" value="1"/>
</dbReference>
<feature type="domain" description="ChrR-like cupin" evidence="1">
    <location>
        <begin position="3"/>
        <end position="103"/>
    </location>
</feature>
<dbReference type="AlphaFoldDB" id="A0A956LWS7"/>
<accession>A0A956LWS7</accession>
<evidence type="ECO:0000313" key="2">
    <source>
        <dbReference type="EMBL" id="MCA9726984.1"/>
    </source>
</evidence>
<dbReference type="EMBL" id="JAGQHR010000093">
    <property type="protein sequence ID" value="MCA9726984.1"/>
    <property type="molecule type" value="Genomic_DNA"/>
</dbReference>
<reference evidence="2" key="1">
    <citation type="submission" date="2020-04" db="EMBL/GenBank/DDBJ databases">
        <authorList>
            <person name="Zhang T."/>
        </authorList>
    </citation>
    <scope>NUCLEOTIDE SEQUENCE</scope>
    <source>
        <strain evidence="2">HKST-UBA01</strain>
    </source>
</reference>
<dbReference type="InterPro" id="IPR014710">
    <property type="entry name" value="RmlC-like_jellyroll"/>
</dbReference>
<dbReference type="Pfam" id="PF12973">
    <property type="entry name" value="Cupin_7"/>
    <property type="match status" value="1"/>
</dbReference>
<reference evidence="2" key="2">
    <citation type="journal article" date="2021" name="Microbiome">
        <title>Successional dynamics and alternative stable states in a saline activated sludge microbial community over 9 years.</title>
        <authorList>
            <person name="Wang Y."/>
            <person name="Ye J."/>
            <person name="Ju F."/>
            <person name="Liu L."/>
            <person name="Boyd J.A."/>
            <person name="Deng Y."/>
            <person name="Parks D.H."/>
            <person name="Jiang X."/>
            <person name="Yin X."/>
            <person name="Woodcroft B.J."/>
            <person name="Tyson G.W."/>
            <person name="Hugenholtz P."/>
            <person name="Polz M.F."/>
            <person name="Zhang T."/>
        </authorList>
    </citation>
    <scope>NUCLEOTIDE SEQUENCE</scope>
    <source>
        <strain evidence="2">HKST-UBA01</strain>
    </source>
</reference>
<sequence>MSNQLVRSSSVPWKLLDEPGIQGVHVKSLRFDAEEKRSPTILLKFDPGASYPAHAHPAGEEIFVLEGEVRLGAAHLQAGDYLYTAPGNKHAVFSASGCILLVSVPEEVEILRERGGNAES</sequence>
<comment type="caution">
    <text evidence="2">The sequence shown here is derived from an EMBL/GenBank/DDBJ whole genome shotgun (WGS) entry which is preliminary data.</text>
</comment>
<name>A0A956LWS7_UNCEI</name>